<feature type="repeat" description="TPR" evidence="5">
    <location>
        <begin position="131"/>
        <end position="164"/>
    </location>
</feature>
<dbReference type="Pfam" id="PF00515">
    <property type="entry name" value="TPR_1"/>
    <property type="match status" value="1"/>
</dbReference>
<evidence type="ECO:0000256" key="3">
    <source>
        <dbReference type="ARBA" id="ARBA00038275"/>
    </source>
</evidence>
<dbReference type="Gene3D" id="1.25.40.10">
    <property type="entry name" value="Tetratricopeptide repeat domain"/>
    <property type="match status" value="2"/>
</dbReference>
<dbReference type="PROSITE" id="PS50005">
    <property type="entry name" value="TPR"/>
    <property type="match status" value="4"/>
</dbReference>
<dbReference type="PANTHER" id="PTHR46423">
    <property type="entry name" value="RNA POLYMERASE II-ASSOCIATED PROTEIN 3"/>
    <property type="match status" value="1"/>
</dbReference>
<dbReference type="SMART" id="SM00028">
    <property type="entry name" value="TPR"/>
    <property type="match status" value="6"/>
</dbReference>
<gene>
    <name evidence="8" type="ORF">ABG768_020751</name>
</gene>
<dbReference type="Proteomes" id="UP001479290">
    <property type="component" value="Unassembled WGS sequence"/>
</dbReference>
<feature type="region of interest" description="Disordered" evidence="6">
    <location>
        <begin position="465"/>
        <end position="486"/>
    </location>
</feature>
<dbReference type="Pfam" id="PF13877">
    <property type="entry name" value="RPAP3_C"/>
    <property type="match status" value="1"/>
</dbReference>
<feature type="region of interest" description="Disordered" evidence="6">
    <location>
        <begin position="35"/>
        <end position="83"/>
    </location>
</feature>
<dbReference type="GO" id="GO:0101031">
    <property type="term" value="C:protein folding chaperone complex"/>
    <property type="evidence" value="ECO:0007669"/>
    <property type="project" value="TreeGrafter"/>
</dbReference>
<dbReference type="InterPro" id="IPR025986">
    <property type="entry name" value="RPAP3-like_C"/>
</dbReference>
<dbReference type="EMBL" id="JAWDJR010000004">
    <property type="protein sequence ID" value="KAK9975495.1"/>
    <property type="molecule type" value="Genomic_DNA"/>
</dbReference>
<evidence type="ECO:0000313" key="9">
    <source>
        <dbReference type="Proteomes" id="UP001479290"/>
    </source>
</evidence>
<evidence type="ECO:0000256" key="2">
    <source>
        <dbReference type="ARBA" id="ARBA00022803"/>
    </source>
</evidence>
<dbReference type="AlphaFoldDB" id="A0AAW2ATR1"/>
<accession>A0AAW2ATR1</accession>
<dbReference type="Pfam" id="PF13181">
    <property type="entry name" value="TPR_8"/>
    <property type="match status" value="3"/>
</dbReference>
<dbReference type="InterPro" id="IPR051966">
    <property type="entry name" value="RPAP3"/>
</dbReference>
<keyword evidence="2 5" id="KW-0802">TPR repeat</keyword>
<evidence type="ECO:0000256" key="1">
    <source>
        <dbReference type="ARBA" id="ARBA00022737"/>
    </source>
</evidence>
<protein>
    <recommendedName>
        <fullName evidence="4">RNA polymerase II-associated protein 3</fullName>
    </recommendedName>
</protein>
<reference evidence="8 9" key="1">
    <citation type="submission" date="2024-05" db="EMBL/GenBank/DDBJ databases">
        <title>A high-quality chromosomal-level genome assembly of Topmouth culter (Culter alburnus).</title>
        <authorList>
            <person name="Zhao H."/>
        </authorList>
    </citation>
    <scope>NUCLEOTIDE SEQUENCE [LARGE SCALE GENOMIC DNA]</scope>
    <source>
        <strain evidence="8">CATC2023</strain>
        <tissue evidence="8">Muscle</tissue>
    </source>
</reference>
<comment type="similarity">
    <text evidence="3">Belongs to the RPAP3 family.</text>
</comment>
<dbReference type="InterPro" id="IPR019734">
    <property type="entry name" value="TPR_rpt"/>
</dbReference>
<dbReference type="PANTHER" id="PTHR46423:SF1">
    <property type="entry name" value="RNA POLYMERASE II-ASSOCIATED PROTEIN 3"/>
    <property type="match status" value="1"/>
</dbReference>
<evidence type="ECO:0000256" key="4">
    <source>
        <dbReference type="ARBA" id="ARBA00040133"/>
    </source>
</evidence>
<feature type="repeat" description="TPR" evidence="5">
    <location>
        <begin position="199"/>
        <end position="232"/>
    </location>
</feature>
<proteinExistence type="inferred from homology"/>
<dbReference type="SUPFAM" id="SSF48452">
    <property type="entry name" value="TPR-like"/>
    <property type="match status" value="2"/>
</dbReference>
<comment type="caution">
    <text evidence="8">The sequence shown here is derived from an EMBL/GenBank/DDBJ whole genome shotgun (WGS) entry which is preliminary data.</text>
</comment>
<sequence length="601" mass="68301">MSGNKAVELQIQMRQNAEDLQSFMKELNNWEEEIKKKDQQLRTGNTNETPKTLPPVRNKDYKKTKKRVKRQTNGGGDLKDQTQTQRIKSYDYQAWDKFDVEKTLESMDVEESPVQSNESDSEVIQVDRDLALTEKEKGNQFFKDGQYDSAIECYTRAMDADPYNPVLPTNRAACFFRLKKYAVAESDCHLAIALDSKYVKAYVRRAATRAALKKHQEALEDYEMVLKLDPENSEARNEIQKLQQVLESSGQTAEKSEIVTPAAAAPAVDPLQQQRLEEQQRKQEAVVQKDRGNAYFKEGKYEAAVECYSKGMEADGTNALLPANRAMAYLKLHKYSEAEQDCSAAVALDATYTKAFARRATARAALGRIREAKEDFEQVLKLEPGNKQAINEIEKLTAEMNTSGLMDPVENTQRRTIQPINKPEHLRSTKPLRRMDIQEITPSVEPHAVTSSPHPKIQKIEEISGAPSRTSSAGPESIPPPPSSSFQLEADLRKISRHPQSTYRYLKQISPDAYPKIFQNSLEPDVLNLMLKTFHSFYIQHEDASLLLAVLRSLASVRRFDMAVMFMSPAEKKMLQELFDWIHRAGLTDPSVQDLRKKYGL</sequence>
<keyword evidence="1" id="KW-0677">Repeat</keyword>
<evidence type="ECO:0000259" key="7">
    <source>
        <dbReference type="Pfam" id="PF13877"/>
    </source>
</evidence>
<feature type="repeat" description="TPR" evidence="5">
    <location>
        <begin position="285"/>
        <end position="318"/>
    </location>
</feature>
<dbReference type="InterPro" id="IPR011990">
    <property type="entry name" value="TPR-like_helical_dom_sf"/>
</dbReference>
<feature type="domain" description="RNA-polymerase II-associated protein 3-like C-terminal" evidence="7">
    <location>
        <begin position="481"/>
        <end position="572"/>
    </location>
</feature>
<evidence type="ECO:0000256" key="6">
    <source>
        <dbReference type="SAM" id="MobiDB-lite"/>
    </source>
</evidence>
<evidence type="ECO:0000313" key="8">
    <source>
        <dbReference type="EMBL" id="KAK9975495.1"/>
    </source>
</evidence>
<name>A0AAW2ATR1_CULAL</name>
<feature type="compositionally biased region" description="Basic residues" evidence="6">
    <location>
        <begin position="60"/>
        <end position="70"/>
    </location>
</feature>
<feature type="compositionally biased region" description="Polar residues" evidence="6">
    <location>
        <begin position="41"/>
        <end position="50"/>
    </location>
</feature>
<organism evidence="8 9">
    <name type="scientific">Culter alburnus</name>
    <name type="common">Topmouth culter</name>
    <dbReference type="NCBI Taxonomy" id="194366"/>
    <lineage>
        <taxon>Eukaryota</taxon>
        <taxon>Metazoa</taxon>
        <taxon>Chordata</taxon>
        <taxon>Craniata</taxon>
        <taxon>Vertebrata</taxon>
        <taxon>Euteleostomi</taxon>
        <taxon>Actinopterygii</taxon>
        <taxon>Neopterygii</taxon>
        <taxon>Teleostei</taxon>
        <taxon>Ostariophysi</taxon>
        <taxon>Cypriniformes</taxon>
        <taxon>Xenocyprididae</taxon>
        <taxon>Xenocypridinae</taxon>
        <taxon>Culter</taxon>
    </lineage>
</organism>
<feature type="repeat" description="TPR" evidence="5">
    <location>
        <begin position="353"/>
        <end position="386"/>
    </location>
</feature>
<evidence type="ECO:0000256" key="5">
    <source>
        <dbReference type="PROSITE-ProRule" id="PRU00339"/>
    </source>
</evidence>
<keyword evidence="9" id="KW-1185">Reference proteome</keyword>